<dbReference type="Gene3D" id="3.40.309.10">
    <property type="entry name" value="Aldehyde Dehydrogenase, Chain A, domain 2"/>
    <property type="match status" value="1"/>
</dbReference>
<organism evidence="2">
    <name type="scientific">mine drainage metagenome</name>
    <dbReference type="NCBI Taxonomy" id="410659"/>
    <lineage>
        <taxon>unclassified sequences</taxon>
        <taxon>metagenomes</taxon>
        <taxon>ecological metagenomes</taxon>
    </lineage>
</organism>
<dbReference type="InterPro" id="IPR016161">
    <property type="entry name" value="Ald_DH/histidinol_DH"/>
</dbReference>
<proteinExistence type="predicted"/>
<dbReference type="GO" id="GO:0016620">
    <property type="term" value="F:oxidoreductase activity, acting on the aldehyde or oxo group of donors, NAD or NADP as acceptor"/>
    <property type="evidence" value="ECO:0007669"/>
    <property type="project" value="InterPro"/>
</dbReference>
<comment type="caution">
    <text evidence="2">The sequence shown here is derived from an EMBL/GenBank/DDBJ whole genome shotgun (WGS) entry which is preliminary data.</text>
</comment>
<dbReference type="InterPro" id="IPR015590">
    <property type="entry name" value="Aldehyde_DH_dom"/>
</dbReference>
<sequence>MVMIASHEITAFPAIDAELTELRDAAQRWARLPVLAKVALLKDCRDGVYAVRERWAEAAIAAKGLRGTGLEGEEWISGPWAVLYALNRYIATLESIAKSGSPALPASRIRVRSDGQSVATVFPNGAYDRLLLNGIGAEVWMEPGVSVAEVPATMAPWYREENPQPRVALVLGAGNIAAIPPLDVLYKLLADGAVCMLKMNPVNDYLGAIFERAFAPLVDEGYLRFAYGGPEVGQYLCAADAIDEIHITGSDATHDAIVFGIGEEGAARKRAGTPLLRKPITSELGNVSPTIVVPGDWSEADFRFQAENIVTQKLHNNGFNCIASQVLVLPEDWAGTPRLIAAIEGVLRALPDRPAYYPGASSRCERLSQVGESLALGRTGEGYTARTIRHAEQGDSADPAFSVEAFSSFLAYVTIPGEPERYLSEAVAFANDRLRGTLGANIIVHPHSERAHAAALDRAVADLRYGCIAINAWTGVGFLLTESTWGAFPGHTLADVGSGIGVVHNSFFFSRAQKSVIRAPFAPFPRSLFGYGAALLPKPPWFVTNKTGASIGPALCEFEYRPSPINALRVALLAMRG</sequence>
<dbReference type="InterPro" id="IPR016163">
    <property type="entry name" value="Ald_DH_C"/>
</dbReference>
<evidence type="ECO:0000259" key="1">
    <source>
        <dbReference type="Pfam" id="PF00171"/>
    </source>
</evidence>
<evidence type="ECO:0000313" key="2">
    <source>
        <dbReference type="EMBL" id="CBH74583.1"/>
    </source>
</evidence>
<dbReference type="EMBL" id="CABL01000002">
    <property type="protein sequence ID" value="CBH74583.1"/>
    <property type="molecule type" value="Genomic_DNA"/>
</dbReference>
<feature type="domain" description="Aldehyde dehydrogenase" evidence="1">
    <location>
        <begin position="187"/>
        <end position="333"/>
    </location>
</feature>
<dbReference type="AlphaFoldDB" id="E6PDP8"/>
<accession>E6PDP8</accession>
<reference evidence="2" key="1">
    <citation type="submission" date="2009-10" db="EMBL/GenBank/DDBJ databases">
        <title>Diversity of trophic interactions inside an arsenic-rich microbial ecosystem.</title>
        <authorList>
            <person name="Bertin P.N."/>
            <person name="Heinrich-Salmeron A."/>
            <person name="Pelletier E."/>
            <person name="Goulhen-Chollet F."/>
            <person name="Arsene-Ploetze F."/>
            <person name="Gallien S."/>
            <person name="Calteau A."/>
            <person name="Vallenet D."/>
            <person name="Casiot C."/>
            <person name="Chane-Woon-Ming B."/>
            <person name="Giloteaux L."/>
            <person name="Barakat M."/>
            <person name="Bonnefoy V."/>
            <person name="Bruneel O."/>
            <person name="Chandler M."/>
            <person name="Cleiss J."/>
            <person name="Duran R."/>
            <person name="Elbaz-Poulichet F."/>
            <person name="Fonknechten N."/>
            <person name="Lauga B."/>
            <person name="Mornico D."/>
            <person name="Ortet P."/>
            <person name="Schaeffer C."/>
            <person name="Siguier P."/>
            <person name="Alexander Thil Smith A."/>
            <person name="Van Dorsselaer A."/>
            <person name="Weissenbach J."/>
            <person name="Medigue C."/>
            <person name="Le Paslier D."/>
        </authorList>
    </citation>
    <scope>NUCLEOTIDE SEQUENCE</scope>
</reference>
<dbReference type="Gene3D" id="3.40.605.10">
    <property type="entry name" value="Aldehyde Dehydrogenase, Chain A, domain 1"/>
    <property type="match status" value="1"/>
</dbReference>
<dbReference type="InterPro" id="IPR016162">
    <property type="entry name" value="Ald_DH_N"/>
</dbReference>
<name>E6PDP8_9ZZZZ</name>
<gene>
    <name evidence="2" type="ORF">CARN1_1686</name>
</gene>
<dbReference type="Pfam" id="PF00171">
    <property type="entry name" value="Aldedh"/>
    <property type="match status" value="1"/>
</dbReference>
<protein>
    <submittedName>
        <fullName evidence="2">Aldehyde dehydrogenase</fullName>
    </submittedName>
</protein>
<dbReference type="SUPFAM" id="SSF53720">
    <property type="entry name" value="ALDH-like"/>
    <property type="match status" value="1"/>
</dbReference>